<dbReference type="InterPro" id="IPR006710">
    <property type="entry name" value="Glyco_hydro_43"/>
</dbReference>
<comment type="similarity">
    <text evidence="1 6">Belongs to the glycosyl hydrolase 43 family.</text>
</comment>
<gene>
    <name evidence="9" type="ORF">ICJ84_04900</name>
</gene>
<evidence type="ECO:0000256" key="6">
    <source>
        <dbReference type="RuleBase" id="RU361187"/>
    </source>
</evidence>
<reference evidence="9" key="1">
    <citation type="journal article" date="2013" name="Int. J. Syst. Evol. Microbiol.">
        <title>Aestuariibaculum suncheonense gen. nov., sp. nov., a marine bacterium of the family Flavobacteriaceae isolated from a tidal flat and emended descriptions of the genera Gaetbulibacter and Tamlana.</title>
        <authorList>
            <person name="Jeong S.H."/>
            <person name="Park M.S."/>
            <person name="Jin H.M."/>
            <person name="Lee K."/>
            <person name="Park W."/>
            <person name="Jeon C.O."/>
        </authorList>
    </citation>
    <scope>NUCLEOTIDE SEQUENCE</scope>
    <source>
        <strain evidence="9">SC17</strain>
    </source>
</reference>
<proteinExistence type="inferred from homology"/>
<keyword evidence="3 6" id="KW-0326">Glycosidase</keyword>
<dbReference type="Gene3D" id="2.60.120.200">
    <property type="match status" value="1"/>
</dbReference>
<evidence type="ECO:0000256" key="3">
    <source>
        <dbReference type="ARBA" id="ARBA00023295"/>
    </source>
</evidence>
<evidence type="ECO:0000313" key="10">
    <source>
        <dbReference type="Proteomes" id="UP000602057"/>
    </source>
</evidence>
<feature type="active site" description="Proton acceptor" evidence="4">
    <location>
        <position position="51"/>
    </location>
</feature>
<feature type="chain" id="PRO_5035296444" evidence="7">
    <location>
        <begin position="28"/>
        <end position="574"/>
    </location>
</feature>
<dbReference type="SUPFAM" id="SSF75005">
    <property type="entry name" value="Arabinanase/levansucrase/invertase"/>
    <property type="match status" value="1"/>
</dbReference>
<dbReference type="InterPro" id="IPR013320">
    <property type="entry name" value="ConA-like_dom_sf"/>
</dbReference>
<dbReference type="AlphaFoldDB" id="A0A8J6QDW3"/>
<dbReference type="RefSeq" id="WP_188215220.1">
    <property type="nucleotide sequence ID" value="NZ_BAABGH010000004.1"/>
</dbReference>
<feature type="domain" description="Beta-xylosidase C-terminal Concanavalin A-like" evidence="8">
    <location>
        <begin position="373"/>
        <end position="572"/>
    </location>
</feature>
<keyword evidence="10" id="KW-1185">Reference proteome</keyword>
<accession>A0A8J6QDW3</accession>
<dbReference type="Gene3D" id="2.115.10.20">
    <property type="entry name" value="Glycosyl hydrolase domain, family 43"/>
    <property type="match status" value="1"/>
</dbReference>
<keyword evidence="7" id="KW-0732">Signal</keyword>
<feature type="active site" description="Proton donor" evidence="4">
    <location>
        <position position="235"/>
    </location>
</feature>
<evidence type="ECO:0000256" key="2">
    <source>
        <dbReference type="ARBA" id="ARBA00022801"/>
    </source>
</evidence>
<dbReference type="InterPro" id="IPR023296">
    <property type="entry name" value="Glyco_hydro_beta-prop_sf"/>
</dbReference>
<feature type="signal peptide" evidence="7">
    <location>
        <begin position="1"/>
        <end position="27"/>
    </location>
</feature>
<dbReference type="PANTHER" id="PTHR42812">
    <property type="entry name" value="BETA-XYLOSIDASE"/>
    <property type="match status" value="1"/>
</dbReference>
<dbReference type="Proteomes" id="UP000602057">
    <property type="component" value="Unassembled WGS sequence"/>
</dbReference>
<dbReference type="CDD" id="cd18617">
    <property type="entry name" value="GH43_XynB-like"/>
    <property type="match status" value="1"/>
</dbReference>
<comment type="caution">
    <text evidence="9">The sequence shown here is derived from an EMBL/GenBank/DDBJ whole genome shotgun (WGS) entry which is preliminary data.</text>
</comment>
<evidence type="ECO:0000256" key="4">
    <source>
        <dbReference type="PIRSR" id="PIRSR606710-1"/>
    </source>
</evidence>
<dbReference type="Pfam" id="PF04616">
    <property type="entry name" value="Glyco_hydro_43"/>
    <property type="match status" value="1"/>
</dbReference>
<dbReference type="EMBL" id="JACVXC010000001">
    <property type="protein sequence ID" value="MBD0834762.1"/>
    <property type="molecule type" value="Genomic_DNA"/>
</dbReference>
<evidence type="ECO:0000256" key="5">
    <source>
        <dbReference type="PIRSR" id="PIRSR606710-2"/>
    </source>
</evidence>
<evidence type="ECO:0000256" key="1">
    <source>
        <dbReference type="ARBA" id="ARBA00009865"/>
    </source>
</evidence>
<feature type="site" description="Important for catalytic activity, responsible for pKa modulation of the active site Glu and correct orientation of both the proton donor and substrate" evidence="5">
    <location>
        <position position="162"/>
    </location>
</feature>
<name>A0A8J6QDW3_9FLAO</name>
<dbReference type="InterPro" id="IPR051795">
    <property type="entry name" value="Glycosyl_Hydrlase_43"/>
</dbReference>
<keyword evidence="2 6" id="KW-0378">Hydrolase</keyword>
<dbReference type="GO" id="GO:0004553">
    <property type="term" value="F:hydrolase activity, hydrolyzing O-glycosyl compounds"/>
    <property type="evidence" value="ECO:0007669"/>
    <property type="project" value="InterPro"/>
</dbReference>
<dbReference type="Pfam" id="PF17851">
    <property type="entry name" value="GH43_C2"/>
    <property type="match status" value="1"/>
</dbReference>
<evidence type="ECO:0000259" key="8">
    <source>
        <dbReference type="Pfam" id="PF17851"/>
    </source>
</evidence>
<dbReference type="PANTHER" id="PTHR42812:SF12">
    <property type="entry name" value="BETA-XYLOSIDASE-RELATED"/>
    <property type="match status" value="1"/>
</dbReference>
<sequence>MIHNINKKNQTLFILFAICFQSFFSFGQIDLSDQAKKSYYTNPILPGMNPDPSICRVGNDYYMVTSTFGYYPGLPIYHSRDLVNWERIGYGIHSPEQLKLRKDTKDNLNLFAATIRYNNGVFYIINTNVGRHHEDRNFVITATNPAGPWSEAHYIEGAPRIDPSLFFDDNGKVYYTGNDVPKNPVWKNHRNIWIQEIDPITWKLVGEKVTVLNPGDYYRGFMLAGEETEMLNHYEGPHIYKKNGQYYLLVSHGGTSWNHAVSIWKSEKIMGPYEYYDKNPIVTNRDYPHDNYIHHTGHADLVETQNGEWWMVLLGSRPYGGEYTNMGRESCLVPLNWSGTWPVVNPLGPKGRVMPFHKRPYLENYPFSEEKVRDNFNDKDLELFWNFIQVPTEKWWNLENPKGKLKIKLRPFEVDTYSENPSFIARRQTYKNFTAVTKMEFSPTSENEMAGMLLSRDVYNQFQVLSTLKNGEKYVQLIQKEVVTDTTQKLIAEKKLTKNTLYLKITALEQRLDFSFSEDGETWEYLAKNIDASVLSNALSMGRFTGTFIGMYATSKDKTSDNFALFDWFEYSGY</sequence>
<evidence type="ECO:0000313" key="9">
    <source>
        <dbReference type="EMBL" id="MBD0834762.1"/>
    </source>
</evidence>
<evidence type="ECO:0000256" key="7">
    <source>
        <dbReference type="SAM" id="SignalP"/>
    </source>
</evidence>
<dbReference type="InterPro" id="IPR041542">
    <property type="entry name" value="GH43_C2"/>
</dbReference>
<reference evidence="9" key="2">
    <citation type="submission" date="2020-09" db="EMBL/GenBank/DDBJ databases">
        <authorList>
            <person name="Wu Z."/>
        </authorList>
    </citation>
    <scope>NUCLEOTIDE SEQUENCE</scope>
    <source>
        <strain evidence="9">SC17</strain>
    </source>
</reference>
<dbReference type="GO" id="GO:0005975">
    <property type="term" value="P:carbohydrate metabolic process"/>
    <property type="evidence" value="ECO:0007669"/>
    <property type="project" value="InterPro"/>
</dbReference>
<organism evidence="9 10">
    <name type="scientific">Aestuariibaculum suncheonense</name>
    <dbReference type="NCBI Taxonomy" id="1028745"/>
    <lineage>
        <taxon>Bacteria</taxon>
        <taxon>Pseudomonadati</taxon>
        <taxon>Bacteroidota</taxon>
        <taxon>Flavobacteriia</taxon>
        <taxon>Flavobacteriales</taxon>
        <taxon>Flavobacteriaceae</taxon>
    </lineage>
</organism>
<protein>
    <submittedName>
        <fullName evidence="9">Glycoside hydrolase family 43 protein</fullName>
    </submittedName>
</protein>
<dbReference type="SUPFAM" id="SSF49899">
    <property type="entry name" value="Concanavalin A-like lectins/glucanases"/>
    <property type="match status" value="1"/>
</dbReference>